<dbReference type="EMBL" id="ML119120">
    <property type="protein sequence ID" value="RPB13912.1"/>
    <property type="molecule type" value="Genomic_DNA"/>
</dbReference>
<dbReference type="AlphaFoldDB" id="A0A3N4KXC6"/>
<keyword evidence="1" id="KW-1133">Transmembrane helix</keyword>
<accession>A0A3N4KXC6</accession>
<name>A0A3N4KXC6_9PEZI</name>
<protein>
    <recommendedName>
        <fullName evidence="4">Transmembrane protein</fullName>
    </recommendedName>
</protein>
<feature type="transmembrane region" description="Helical" evidence="1">
    <location>
        <begin position="91"/>
        <end position="113"/>
    </location>
</feature>
<feature type="transmembrane region" description="Helical" evidence="1">
    <location>
        <begin position="12"/>
        <end position="36"/>
    </location>
</feature>
<keyword evidence="3" id="KW-1185">Reference proteome</keyword>
<evidence type="ECO:0000313" key="3">
    <source>
        <dbReference type="Proteomes" id="UP000277580"/>
    </source>
</evidence>
<proteinExistence type="predicted"/>
<evidence type="ECO:0000256" key="1">
    <source>
        <dbReference type="SAM" id="Phobius"/>
    </source>
</evidence>
<keyword evidence="1" id="KW-0812">Transmembrane</keyword>
<sequence>MPENNDHFPIITFSVLFSFFLLPFILLLFFFFPLLFSLHAPSPGTPPDKRKKHQKRRVSFRKVLISWNNLHQKRKKKNEKKWKEMERKRKGIVFFLIYVLLCMYLPPTSYVPARPFVRLFVRG</sequence>
<dbReference type="InParanoid" id="A0A3N4KXC6"/>
<evidence type="ECO:0000313" key="2">
    <source>
        <dbReference type="EMBL" id="RPB13912.1"/>
    </source>
</evidence>
<evidence type="ECO:0008006" key="4">
    <source>
        <dbReference type="Google" id="ProtNLM"/>
    </source>
</evidence>
<gene>
    <name evidence="2" type="ORF">P167DRAFT_87026</name>
</gene>
<organism evidence="2 3">
    <name type="scientific">Morchella conica CCBAS932</name>
    <dbReference type="NCBI Taxonomy" id="1392247"/>
    <lineage>
        <taxon>Eukaryota</taxon>
        <taxon>Fungi</taxon>
        <taxon>Dikarya</taxon>
        <taxon>Ascomycota</taxon>
        <taxon>Pezizomycotina</taxon>
        <taxon>Pezizomycetes</taxon>
        <taxon>Pezizales</taxon>
        <taxon>Morchellaceae</taxon>
        <taxon>Morchella</taxon>
    </lineage>
</organism>
<keyword evidence="1" id="KW-0472">Membrane</keyword>
<dbReference type="Proteomes" id="UP000277580">
    <property type="component" value="Unassembled WGS sequence"/>
</dbReference>
<reference evidence="2 3" key="1">
    <citation type="journal article" date="2018" name="Nat. Ecol. Evol.">
        <title>Pezizomycetes genomes reveal the molecular basis of ectomycorrhizal truffle lifestyle.</title>
        <authorList>
            <person name="Murat C."/>
            <person name="Payen T."/>
            <person name="Noel B."/>
            <person name="Kuo A."/>
            <person name="Morin E."/>
            <person name="Chen J."/>
            <person name="Kohler A."/>
            <person name="Krizsan K."/>
            <person name="Balestrini R."/>
            <person name="Da Silva C."/>
            <person name="Montanini B."/>
            <person name="Hainaut M."/>
            <person name="Levati E."/>
            <person name="Barry K.W."/>
            <person name="Belfiori B."/>
            <person name="Cichocki N."/>
            <person name="Clum A."/>
            <person name="Dockter R.B."/>
            <person name="Fauchery L."/>
            <person name="Guy J."/>
            <person name="Iotti M."/>
            <person name="Le Tacon F."/>
            <person name="Lindquist E.A."/>
            <person name="Lipzen A."/>
            <person name="Malagnac F."/>
            <person name="Mello A."/>
            <person name="Molinier V."/>
            <person name="Miyauchi S."/>
            <person name="Poulain J."/>
            <person name="Riccioni C."/>
            <person name="Rubini A."/>
            <person name="Sitrit Y."/>
            <person name="Splivallo R."/>
            <person name="Traeger S."/>
            <person name="Wang M."/>
            <person name="Zifcakova L."/>
            <person name="Wipf D."/>
            <person name="Zambonelli A."/>
            <person name="Paolocci F."/>
            <person name="Nowrousian M."/>
            <person name="Ottonello S."/>
            <person name="Baldrian P."/>
            <person name="Spatafora J.W."/>
            <person name="Henrissat B."/>
            <person name="Nagy L.G."/>
            <person name="Aury J.M."/>
            <person name="Wincker P."/>
            <person name="Grigoriev I.V."/>
            <person name="Bonfante P."/>
            <person name="Martin F.M."/>
        </authorList>
    </citation>
    <scope>NUCLEOTIDE SEQUENCE [LARGE SCALE GENOMIC DNA]</scope>
    <source>
        <strain evidence="2 3">CCBAS932</strain>
    </source>
</reference>